<organism evidence="2 3">
    <name type="scientific">Bradyrhizobium ottawaense</name>
    <dbReference type="NCBI Taxonomy" id="931866"/>
    <lineage>
        <taxon>Bacteria</taxon>
        <taxon>Pseudomonadati</taxon>
        <taxon>Pseudomonadota</taxon>
        <taxon>Alphaproteobacteria</taxon>
        <taxon>Hyphomicrobiales</taxon>
        <taxon>Nitrobacteraceae</taxon>
        <taxon>Bradyrhizobium</taxon>
    </lineage>
</organism>
<reference evidence="2 3" key="1">
    <citation type="submission" date="2024-07" db="EMBL/GenBank/DDBJ databases">
        <title>Genomic Encyclopedia of Type Strains, Phase V (KMG-V): Genome sequencing to study the core and pangenomes of soil and plant-associated prokaryotes.</title>
        <authorList>
            <person name="Whitman W."/>
        </authorList>
    </citation>
    <scope>NUCLEOTIDE SEQUENCE [LARGE SCALE GENOMIC DNA]</scope>
    <source>
        <strain evidence="2 3">USDA 152</strain>
    </source>
</reference>
<dbReference type="EMBL" id="JBGBZJ010000003">
    <property type="protein sequence ID" value="MEY9453935.1"/>
    <property type="molecule type" value="Genomic_DNA"/>
</dbReference>
<evidence type="ECO:0000256" key="1">
    <source>
        <dbReference type="SAM" id="MobiDB-lite"/>
    </source>
</evidence>
<dbReference type="Proteomes" id="UP001565369">
    <property type="component" value="Unassembled WGS sequence"/>
</dbReference>
<feature type="region of interest" description="Disordered" evidence="1">
    <location>
        <begin position="271"/>
        <end position="338"/>
    </location>
</feature>
<accession>A0ABV4FS15</accession>
<name>A0ABV4FS15_9BRAD</name>
<evidence type="ECO:0000313" key="3">
    <source>
        <dbReference type="Proteomes" id="UP001565369"/>
    </source>
</evidence>
<gene>
    <name evidence="2" type="ORF">ABIG07_002883</name>
</gene>
<sequence length="363" mass="40413">MIEGEHCGQLGHRGGRHLALVGARAAKTPCRFGQLRPRQAGHVIVGLELLGQRERRHPDVDIGAAVVASCQGQHHWLLVDVRRVAIGVIVKDAHAVRDGPVKIGVRPARGRFRRELAPADRRHFLRKELRGRIERAGRDAAEIGSGLVEREIGRAVRERHVRIDPVRRVEHGGLVGAPARLCEGDAQPQPTLLEGQRGTLLVQRIHIGHPAVGPQQLLRGVRRGGKRGRHSVDDAIGVGVRSILHRAVQPRQRMDVDEAFVCRVRGIRRARHRENAAGKQQPSCRDLRPKRDHRHRQTPGCCAGRRPAHGQTATPRRAASDEKSRWEPERFNGRRTSGVTGLIRQAWLNTAGAAARRRRRARS</sequence>
<comment type="caution">
    <text evidence="2">The sequence shown here is derived from an EMBL/GenBank/DDBJ whole genome shotgun (WGS) entry which is preliminary data.</text>
</comment>
<feature type="compositionally biased region" description="Basic residues" evidence="1">
    <location>
        <begin position="288"/>
        <end position="297"/>
    </location>
</feature>
<evidence type="ECO:0000313" key="2">
    <source>
        <dbReference type="EMBL" id="MEY9453935.1"/>
    </source>
</evidence>
<protein>
    <submittedName>
        <fullName evidence="2">Uncharacterized protein</fullName>
    </submittedName>
</protein>
<feature type="compositionally biased region" description="Basic and acidic residues" evidence="1">
    <location>
        <begin position="318"/>
        <end position="332"/>
    </location>
</feature>
<proteinExistence type="predicted"/>
<keyword evidence="3" id="KW-1185">Reference proteome</keyword>